<keyword evidence="4" id="KW-1185">Reference proteome</keyword>
<dbReference type="NCBIfam" id="NF008528">
    <property type="entry name" value="PRK11463.1-2"/>
    <property type="match status" value="1"/>
</dbReference>
<feature type="region of interest" description="Disordered" evidence="1">
    <location>
        <begin position="132"/>
        <end position="152"/>
    </location>
</feature>
<dbReference type="AlphaFoldDB" id="A0AA41X127"/>
<dbReference type="Pfam" id="PF04186">
    <property type="entry name" value="FxsA"/>
    <property type="match status" value="1"/>
</dbReference>
<name>A0AA41X127_9ALTE</name>
<sequence>MAKLFLLFVIMPIVEIAVLINVGEIIGGWNTVALVILSALVGAHLVRREGLTTMAKAQQKMQEGQMPAEELGAGLLLLIAGVLLVTPGFITDIFGLLLTLPYTRGKLAKFVMQNMHMVGGARGFSGGFEARGFHSGTQHDTRSPFGPKADDIIDGEVVNKTSSITSDTADKTN</sequence>
<accession>A0AA41X127</accession>
<dbReference type="EMBL" id="JANATA010000007">
    <property type="protein sequence ID" value="MCP3428416.1"/>
    <property type="molecule type" value="Genomic_DNA"/>
</dbReference>
<gene>
    <name evidence="3" type="ORF">NLF92_05595</name>
</gene>
<evidence type="ECO:0000313" key="3">
    <source>
        <dbReference type="EMBL" id="MCP3428416.1"/>
    </source>
</evidence>
<dbReference type="Proteomes" id="UP001165413">
    <property type="component" value="Unassembled WGS sequence"/>
</dbReference>
<dbReference type="RefSeq" id="WP_254099678.1">
    <property type="nucleotide sequence ID" value="NZ_JANATA010000007.1"/>
</dbReference>
<keyword evidence="2" id="KW-1133">Transmembrane helix</keyword>
<comment type="caution">
    <text evidence="3">The sequence shown here is derived from an EMBL/GenBank/DDBJ whole genome shotgun (WGS) entry which is preliminary data.</text>
</comment>
<dbReference type="PANTHER" id="PTHR35335">
    <property type="entry name" value="UPF0716 PROTEIN FXSA"/>
    <property type="match status" value="1"/>
</dbReference>
<proteinExistence type="predicted"/>
<evidence type="ECO:0000256" key="2">
    <source>
        <dbReference type="SAM" id="Phobius"/>
    </source>
</evidence>
<feature type="transmembrane region" description="Helical" evidence="2">
    <location>
        <begin position="75"/>
        <end position="100"/>
    </location>
</feature>
<dbReference type="InterPro" id="IPR007313">
    <property type="entry name" value="FxsA"/>
</dbReference>
<reference evidence="3" key="1">
    <citation type="submission" date="2022-07" db="EMBL/GenBank/DDBJ databases">
        <title>Characterization of the Novel Bacterium Alteromonas immobilis LMIT006 and Alteromonas gregis LMIT007.</title>
        <authorList>
            <person name="Lin X."/>
        </authorList>
    </citation>
    <scope>NUCLEOTIDE SEQUENCE</scope>
    <source>
        <strain evidence="3">LMIT007</strain>
    </source>
</reference>
<keyword evidence="2" id="KW-0472">Membrane</keyword>
<dbReference type="PANTHER" id="PTHR35335:SF1">
    <property type="entry name" value="UPF0716 PROTEIN FXSA"/>
    <property type="match status" value="1"/>
</dbReference>
<dbReference type="GO" id="GO:0016020">
    <property type="term" value="C:membrane"/>
    <property type="evidence" value="ECO:0007669"/>
    <property type="project" value="InterPro"/>
</dbReference>
<evidence type="ECO:0000313" key="4">
    <source>
        <dbReference type="Proteomes" id="UP001165413"/>
    </source>
</evidence>
<feature type="transmembrane region" description="Helical" evidence="2">
    <location>
        <begin position="26"/>
        <end position="46"/>
    </location>
</feature>
<keyword evidence="2" id="KW-0812">Transmembrane</keyword>
<protein>
    <submittedName>
        <fullName evidence="3">FxsA family protein</fullName>
    </submittedName>
</protein>
<evidence type="ECO:0000256" key="1">
    <source>
        <dbReference type="SAM" id="MobiDB-lite"/>
    </source>
</evidence>
<organism evidence="3 4">
    <name type="scientific">Opacimonas viscosa</name>
    <dbReference type="NCBI Taxonomy" id="2961944"/>
    <lineage>
        <taxon>Bacteria</taxon>
        <taxon>Pseudomonadati</taxon>
        <taxon>Pseudomonadota</taxon>
        <taxon>Gammaproteobacteria</taxon>
        <taxon>Alteromonadales</taxon>
        <taxon>Alteromonadaceae</taxon>
        <taxon>Opacimonas</taxon>
    </lineage>
</organism>